<evidence type="ECO:0000313" key="1">
    <source>
        <dbReference type="EMBL" id="KAJ9112013.1"/>
    </source>
</evidence>
<proteinExistence type="predicted"/>
<keyword evidence="2" id="KW-1185">Reference proteome</keyword>
<organism evidence="1 2">
    <name type="scientific">Naganishia cerealis</name>
    <dbReference type="NCBI Taxonomy" id="610337"/>
    <lineage>
        <taxon>Eukaryota</taxon>
        <taxon>Fungi</taxon>
        <taxon>Dikarya</taxon>
        <taxon>Basidiomycota</taxon>
        <taxon>Agaricomycotina</taxon>
        <taxon>Tremellomycetes</taxon>
        <taxon>Filobasidiales</taxon>
        <taxon>Filobasidiaceae</taxon>
        <taxon>Naganishia</taxon>
    </lineage>
</organism>
<gene>
    <name evidence="1" type="ORF">QFC19_000936</name>
</gene>
<accession>A0ACC2WJV2</accession>
<dbReference type="Proteomes" id="UP001241377">
    <property type="component" value="Unassembled WGS sequence"/>
</dbReference>
<sequence length="197" mass="22433">MSLAQSYALASKVRSKLTRDAQDPKSSLRSLVVQANMLDSLLDHISEESKNRAAKSKVSFKDVPTVHRETPTKVVEYEVDDDSDSDSDFDSDSDYEFEDDDEEVQQPQLRVYEDVYDSESDSDLESEEEDLFYKHALPVISEEPETHSHASSINLHTIPRSFSQDELESKIMNHSLFKPHNLPAMVSSESLSMKRMI</sequence>
<name>A0ACC2WJV2_9TREE</name>
<protein>
    <submittedName>
        <fullName evidence="1">Uncharacterized protein</fullName>
    </submittedName>
</protein>
<reference evidence="1" key="1">
    <citation type="submission" date="2023-04" db="EMBL/GenBank/DDBJ databases">
        <title>Draft Genome sequencing of Naganishia species isolated from polar environments using Oxford Nanopore Technology.</title>
        <authorList>
            <person name="Leo P."/>
            <person name="Venkateswaran K."/>
        </authorList>
    </citation>
    <scope>NUCLEOTIDE SEQUENCE</scope>
    <source>
        <strain evidence="1">MNA-CCFEE 5261</strain>
    </source>
</reference>
<dbReference type="EMBL" id="JASBWR010000006">
    <property type="protein sequence ID" value="KAJ9112013.1"/>
    <property type="molecule type" value="Genomic_DNA"/>
</dbReference>
<evidence type="ECO:0000313" key="2">
    <source>
        <dbReference type="Proteomes" id="UP001241377"/>
    </source>
</evidence>
<comment type="caution">
    <text evidence="1">The sequence shown here is derived from an EMBL/GenBank/DDBJ whole genome shotgun (WGS) entry which is preliminary data.</text>
</comment>